<proteinExistence type="predicted"/>
<dbReference type="InterPro" id="IPR021109">
    <property type="entry name" value="Peptidase_aspartic_dom_sf"/>
</dbReference>
<name>A0A9W8XC32_9PLEO</name>
<keyword evidence="3" id="KW-1185">Reference proteome</keyword>
<dbReference type="AlphaFoldDB" id="A0A9W8XC32"/>
<dbReference type="Proteomes" id="UP001140513">
    <property type="component" value="Unassembled WGS sequence"/>
</dbReference>
<gene>
    <name evidence="2" type="ORF">N0V89_010838</name>
</gene>
<dbReference type="InterPro" id="IPR033121">
    <property type="entry name" value="PEPTIDASE_A1"/>
</dbReference>
<feature type="domain" description="Peptidase A1" evidence="1">
    <location>
        <begin position="97"/>
        <end position="246"/>
    </location>
</feature>
<protein>
    <recommendedName>
        <fullName evidence="1">Peptidase A1 domain-containing protein</fullName>
    </recommendedName>
</protein>
<sequence>MKGDWRYYFTDYFPSDWHCDRGVLTQLHLNVLDDITNRIAPILHDPFSKGPPKASKNQQSSLMMTIPLDTEAEGPLVLEPEPGWKLFHHMDTSIDIAWTDTKQPGRRVNVTSINVERGVSVSANTGAIDLALHTPYVKLPNDVYEFLAKFAKPERFDMGRDMESVDLVSCNSTSTFPNINLQLEGGAQQIIVKPSQYVLRISESLGGPFSGKCVLLAKRGGEAEIGYAALRGKTVWFDWANARTGFQT</sequence>
<dbReference type="Gene3D" id="2.40.70.10">
    <property type="entry name" value="Acid Proteases"/>
    <property type="match status" value="1"/>
</dbReference>
<evidence type="ECO:0000313" key="3">
    <source>
        <dbReference type="Proteomes" id="UP001140513"/>
    </source>
</evidence>
<dbReference type="Pfam" id="PF00026">
    <property type="entry name" value="Asp"/>
    <property type="match status" value="1"/>
</dbReference>
<evidence type="ECO:0000259" key="1">
    <source>
        <dbReference type="Pfam" id="PF00026"/>
    </source>
</evidence>
<evidence type="ECO:0000313" key="2">
    <source>
        <dbReference type="EMBL" id="KAJ4346905.1"/>
    </source>
</evidence>
<dbReference type="EMBL" id="JAPEUX010000008">
    <property type="protein sequence ID" value="KAJ4346905.1"/>
    <property type="molecule type" value="Genomic_DNA"/>
</dbReference>
<dbReference type="OrthoDB" id="3747338at2759"/>
<dbReference type="GeneID" id="80914368"/>
<dbReference type="SUPFAM" id="SSF50630">
    <property type="entry name" value="Acid proteases"/>
    <property type="match status" value="1"/>
</dbReference>
<organism evidence="2 3">
    <name type="scientific">Didymosphaeria variabile</name>
    <dbReference type="NCBI Taxonomy" id="1932322"/>
    <lineage>
        <taxon>Eukaryota</taxon>
        <taxon>Fungi</taxon>
        <taxon>Dikarya</taxon>
        <taxon>Ascomycota</taxon>
        <taxon>Pezizomycotina</taxon>
        <taxon>Dothideomycetes</taxon>
        <taxon>Pleosporomycetidae</taxon>
        <taxon>Pleosporales</taxon>
        <taxon>Massarineae</taxon>
        <taxon>Didymosphaeriaceae</taxon>
        <taxon>Didymosphaeria</taxon>
    </lineage>
</organism>
<reference evidence="2" key="1">
    <citation type="submission" date="2022-10" db="EMBL/GenBank/DDBJ databases">
        <title>Tapping the CABI collections for fungal endophytes: first genome assemblies for Collariella, Neodidymelliopsis, Ascochyta clinopodiicola, Didymella pomorum, Didymosphaeria variabile, Neocosmospora piperis and Neocucurbitaria cava.</title>
        <authorList>
            <person name="Hill R."/>
        </authorList>
    </citation>
    <scope>NUCLEOTIDE SEQUENCE</scope>
    <source>
        <strain evidence="2">IMI 356815</strain>
    </source>
</reference>
<accession>A0A9W8XC32</accession>
<dbReference type="RefSeq" id="XP_056066705.1">
    <property type="nucleotide sequence ID" value="XM_056219578.1"/>
</dbReference>
<comment type="caution">
    <text evidence="2">The sequence shown here is derived from an EMBL/GenBank/DDBJ whole genome shotgun (WGS) entry which is preliminary data.</text>
</comment>